<reference evidence="1 2" key="1">
    <citation type="submission" date="2023-05" db="EMBL/GenBank/DDBJ databases">
        <title>A 100% complete, gapless, phased diploid assembly of the Scenedesmus obliquus UTEX 3031 genome.</title>
        <authorList>
            <person name="Biondi T.C."/>
            <person name="Hanschen E.R."/>
            <person name="Kwon T."/>
            <person name="Eng W."/>
            <person name="Kruse C.P.S."/>
            <person name="Koehler S.I."/>
            <person name="Kunde Y."/>
            <person name="Gleasner C.D."/>
            <person name="You Mak K.T."/>
            <person name="Polle J."/>
            <person name="Hovde B.T."/>
            <person name="Starkenburg S.R."/>
        </authorList>
    </citation>
    <scope>NUCLEOTIDE SEQUENCE [LARGE SCALE GENOMIC DNA]</scope>
    <source>
        <strain evidence="1 2">DOE0152z</strain>
    </source>
</reference>
<sequence length="150" mass="16055">MILGAYGMLYFLTCQPSKPDQRQCFVIHVRLLASTQSAARPNLGAAAAGRQLLQDDKQKQCFDAFNQYGGVSGIAPRVPACNQQNFKLQDCCSQTKAALSLGPEGCLCDKAVWAEVERQMTSSGVQGLNSNSLKTFTRMCGIPNAGAGTC</sequence>
<name>A0ABY8UMZ3_TETOB</name>
<accession>A0ABY8UMZ3</accession>
<keyword evidence="2" id="KW-1185">Reference proteome</keyword>
<proteinExistence type="predicted"/>
<organism evidence="1 2">
    <name type="scientific">Tetradesmus obliquus</name>
    <name type="common">Green alga</name>
    <name type="synonym">Acutodesmus obliquus</name>
    <dbReference type="NCBI Taxonomy" id="3088"/>
    <lineage>
        <taxon>Eukaryota</taxon>
        <taxon>Viridiplantae</taxon>
        <taxon>Chlorophyta</taxon>
        <taxon>core chlorophytes</taxon>
        <taxon>Chlorophyceae</taxon>
        <taxon>CS clade</taxon>
        <taxon>Sphaeropleales</taxon>
        <taxon>Scenedesmaceae</taxon>
        <taxon>Tetradesmus</taxon>
    </lineage>
</organism>
<evidence type="ECO:0000313" key="1">
    <source>
        <dbReference type="EMBL" id="WIA22918.1"/>
    </source>
</evidence>
<dbReference type="EMBL" id="CP126222">
    <property type="protein sequence ID" value="WIA22918.1"/>
    <property type="molecule type" value="Genomic_DNA"/>
</dbReference>
<evidence type="ECO:0008006" key="3">
    <source>
        <dbReference type="Google" id="ProtNLM"/>
    </source>
</evidence>
<gene>
    <name evidence="1" type="ORF">OEZ85_001292</name>
</gene>
<evidence type="ECO:0000313" key="2">
    <source>
        <dbReference type="Proteomes" id="UP001244341"/>
    </source>
</evidence>
<protein>
    <recommendedName>
        <fullName evidence="3">Bifunctional inhibitor/plant lipid transfer protein/seed storage helical domain-containing protein</fullName>
    </recommendedName>
</protein>
<dbReference type="Proteomes" id="UP001244341">
    <property type="component" value="Chromosome 15b"/>
</dbReference>